<evidence type="ECO:0000313" key="1">
    <source>
        <dbReference type="EMBL" id="AAR26931.1"/>
    </source>
</evidence>
<reference evidence="1" key="1">
    <citation type="journal article" date="2003" name="J. Mol. Evol.">
        <title>Comparisons of two large phaeoviral genomes and evolutionary implications.</title>
        <authorList>
            <person name="Delaroque N."/>
            <person name="Boland W."/>
            <person name="Muller D.G."/>
            <person name="Knippers R."/>
        </authorList>
    </citation>
    <scope>NUCLEOTIDE SEQUENCE</scope>
    <source>
        <strain evidence="1">FirrV-1</strain>
    </source>
</reference>
<sequence length="410" mass="44684">MDFDLVSAYSVRVFWKSDYHPSVVYCYPDNHPDQVIAAQCVEHEAAIVIVNLHADTTYHVSLESTAPESQRLTGHFVTCPKDQPCLANLYASIRRPDGVYDTTSFEKELHDVFLQHFSTIVSPGDRIFAKVEVNGVSQNVMAIAATEGVELEIDAAPDTNVFLPFFPGDNSEAVQTVTLKNKNHESLETLVYDAHTDKLAYGGDAYSVGDKFQMFNKTVTVADGSIVLLFSDTVAKTWPFDASKALAVVGSAGSHFMKNITCNVQNLVGQKTTGESGSTYSSAWVTNADDSNTLEVSRMVHELDDTSTTGTLSLGVLYTDSSNQQFIEPALALQATSTTISAQNDAEQTTSATFESKGLSFDTDDAAIYFGSSQRFRIKFSDGTPSALQIQSFDDTTSSYITRQEVTDSS</sequence>
<proteinExistence type="predicted"/>
<dbReference type="KEGG" id="vg:41332265"/>
<protein>
    <submittedName>
        <fullName evidence="1">FirrV-1-B56</fullName>
    </submittedName>
</protein>
<accession>Q6XLY0</accession>
<organism evidence="1">
    <name type="scientific">Feldmannia irregularis virus a</name>
    <dbReference type="NCBI Taxonomy" id="231992"/>
    <lineage>
        <taxon>Viruses</taxon>
        <taxon>Varidnaviria</taxon>
        <taxon>Bamfordvirae</taxon>
        <taxon>Nucleocytoviricota</taxon>
        <taxon>Megaviricetes</taxon>
        <taxon>Algavirales</taxon>
        <taxon>Phycodnaviridae</taxon>
        <taxon>Phaeovirus</taxon>
        <taxon>Phaeovirus irregularis</taxon>
    </lineage>
</organism>
<dbReference type="RefSeq" id="YP_009665669.1">
    <property type="nucleotide sequence ID" value="NC_043252.1"/>
</dbReference>
<reference evidence="1" key="2">
    <citation type="submission" date="2003-01" db="EMBL/GenBank/DDBJ databases">
        <title>Partial Nucleotide Sequence of the Feldmannia irregularis Virus FirrV-1 Genome: On the Evolution of Large Phaeoviral Genomes.</title>
        <authorList>
            <person name="Delaroque N."/>
            <person name="Knippers R."/>
            <person name="Mueller D.G."/>
            <person name="Boland W."/>
        </authorList>
    </citation>
    <scope>NUCLEOTIDE SEQUENCE</scope>
    <source>
        <strain evidence="1">FirrV-1</strain>
    </source>
</reference>
<dbReference type="GeneID" id="41332265"/>
<dbReference type="EMBL" id="AY225134">
    <property type="protein sequence ID" value="AAR26931.1"/>
    <property type="molecule type" value="Genomic_DNA"/>
</dbReference>
<name>Q6XLY0_9PHYC</name>